<evidence type="ECO:0000313" key="8">
    <source>
        <dbReference type="EMBL" id="KSA03337.1"/>
    </source>
</evidence>
<feature type="compositionally biased region" description="Basic and acidic residues" evidence="5">
    <location>
        <begin position="77"/>
        <end position="86"/>
    </location>
</feature>
<evidence type="ECO:0000256" key="4">
    <source>
        <dbReference type="ARBA" id="ARBA00023136"/>
    </source>
</evidence>
<dbReference type="GO" id="GO:0015606">
    <property type="term" value="F:spermidine transmembrane transporter activity"/>
    <property type="evidence" value="ECO:0007669"/>
    <property type="project" value="TreeGrafter"/>
</dbReference>
<feature type="transmembrane region" description="Helical" evidence="6">
    <location>
        <begin position="163"/>
        <end position="185"/>
    </location>
</feature>
<evidence type="ECO:0000313" key="9">
    <source>
        <dbReference type="Proteomes" id="UP000054251"/>
    </source>
</evidence>
<dbReference type="AlphaFoldDB" id="A0A0V1Q4F0"/>
<keyword evidence="4 6" id="KW-0472">Membrane</keyword>
<feature type="transmembrane region" description="Helical" evidence="6">
    <location>
        <begin position="319"/>
        <end position="339"/>
    </location>
</feature>
<feature type="compositionally biased region" description="Acidic residues" evidence="5">
    <location>
        <begin position="39"/>
        <end position="51"/>
    </location>
</feature>
<feature type="transmembrane region" description="Helical" evidence="6">
    <location>
        <begin position="571"/>
        <end position="592"/>
    </location>
</feature>
<dbReference type="RefSeq" id="XP_015469439.1">
    <property type="nucleotide sequence ID" value="XM_015609805.1"/>
</dbReference>
<dbReference type="InterPro" id="IPR005829">
    <property type="entry name" value="Sugar_transporter_CS"/>
</dbReference>
<dbReference type="SUPFAM" id="SSF103473">
    <property type="entry name" value="MFS general substrate transporter"/>
    <property type="match status" value="1"/>
</dbReference>
<keyword evidence="2 6" id="KW-0812">Transmembrane</keyword>
<dbReference type="CDD" id="cd17323">
    <property type="entry name" value="MFS_Tpo1_MDR_like"/>
    <property type="match status" value="1"/>
</dbReference>
<feature type="compositionally biased region" description="Basic and acidic residues" evidence="5">
    <location>
        <begin position="96"/>
        <end position="109"/>
    </location>
</feature>
<keyword evidence="9" id="KW-1185">Reference proteome</keyword>
<dbReference type="InterPro" id="IPR011701">
    <property type="entry name" value="MFS"/>
</dbReference>
<dbReference type="Gene3D" id="1.20.1250.20">
    <property type="entry name" value="MFS general substrate transporter like domains"/>
    <property type="match status" value="1"/>
</dbReference>
<feature type="transmembrane region" description="Helical" evidence="6">
    <location>
        <begin position="286"/>
        <end position="307"/>
    </location>
</feature>
<dbReference type="GO" id="GO:0140115">
    <property type="term" value="P:export across plasma membrane"/>
    <property type="evidence" value="ECO:0007669"/>
    <property type="project" value="UniProtKB-ARBA"/>
</dbReference>
<name>A0A0V1Q4F0_9ASCO</name>
<reference evidence="8 9" key="1">
    <citation type="submission" date="2015-11" db="EMBL/GenBank/DDBJ databases">
        <title>The genome of Debaryomyces fabryi.</title>
        <authorList>
            <person name="Tafer H."/>
            <person name="Lopandic K."/>
        </authorList>
    </citation>
    <scope>NUCLEOTIDE SEQUENCE [LARGE SCALE GENOMIC DNA]</scope>
    <source>
        <strain evidence="8 9">CBS 789</strain>
    </source>
</reference>
<feature type="transmembrane region" description="Helical" evidence="6">
    <location>
        <begin position="388"/>
        <end position="407"/>
    </location>
</feature>
<sequence>MGIFGTSQSEEQQLREASNVQETIHDQASSANLSAYATADEDLNETDEEDIPSVAEHAIDGRETGAESSDTDTGSYTREKYDDEKPSNTSYPEPEYNNHNEKTEAKELANDVNEDESLQGAASEKLNEANFQSSNEPIRVEKLDWDSPDDKANPQNWPKWKKWYITFTVALICLCVSLGSSLYVAGVPSLMVQFGASQELCISGLTFYLIGLAVGPAIAAPLSEVFGRRWIYFFSLPISMLFAMGIGLSKHIYSILILRFFCGFFASPAMAVAGGSISDVWSFQDMGFAMAMFCLAPFLGPVLGPIIGGFAAEKKGWKWTMWIYLMASGIILPFVLLLPETYKPIILAKRAKKRGVNLYKPPVNKQFFKNLAVNNLLRPVQMLAVEPIVSIFTIYISFVFAVLFGFFEAYPIIFQGTYGMTLGISGLPFLGVGIGLIGGVIFFIIIDKTIYNPKNPDGTRGKRDENGNPIFGLPENKLLAGKVGAVCLPIALFWLAWTGRKSSVHWMAPIAAGVPFGFGLILVFFAVIYYFSMSYPPASLASALAANNLVRYLLASIFPLFTVQMYERLKIGWATSLFAFIALAMVPVPFVFQKYGAKLRGKSKFGYAALFKRIAEQKAAAAAAAAAQSGQSEPAAPGMDTSNNV</sequence>
<dbReference type="PANTHER" id="PTHR23502">
    <property type="entry name" value="MAJOR FACILITATOR SUPERFAMILY"/>
    <property type="match status" value="1"/>
</dbReference>
<evidence type="ECO:0000256" key="1">
    <source>
        <dbReference type="ARBA" id="ARBA00004141"/>
    </source>
</evidence>
<feature type="transmembrane region" description="Helical" evidence="6">
    <location>
        <begin position="205"/>
        <end position="223"/>
    </location>
</feature>
<dbReference type="InterPro" id="IPR020846">
    <property type="entry name" value="MFS_dom"/>
</dbReference>
<evidence type="ECO:0000259" key="7">
    <source>
        <dbReference type="PROSITE" id="PS50850"/>
    </source>
</evidence>
<feature type="transmembrane region" description="Helical" evidence="6">
    <location>
        <begin position="252"/>
        <end position="274"/>
    </location>
</feature>
<keyword evidence="3 6" id="KW-1133">Transmembrane helix</keyword>
<dbReference type="Proteomes" id="UP000054251">
    <property type="component" value="Unassembled WGS sequence"/>
</dbReference>
<dbReference type="GeneID" id="26837984"/>
<feature type="transmembrane region" description="Helical" evidence="6">
    <location>
        <begin position="230"/>
        <end position="246"/>
    </location>
</feature>
<feature type="compositionally biased region" description="Polar residues" evidence="5">
    <location>
        <begin position="1"/>
        <end position="35"/>
    </location>
</feature>
<dbReference type="FunFam" id="1.20.1250.20:FF:000011">
    <property type="entry name" value="MFS multidrug transporter, putative"/>
    <property type="match status" value="1"/>
</dbReference>
<evidence type="ECO:0000256" key="3">
    <source>
        <dbReference type="ARBA" id="ARBA00022989"/>
    </source>
</evidence>
<dbReference type="InterPro" id="IPR036259">
    <property type="entry name" value="MFS_trans_sf"/>
</dbReference>
<dbReference type="GO" id="GO:0042908">
    <property type="term" value="P:xenobiotic transport"/>
    <property type="evidence" value="ECO:0007669"/>
    <property type="project" value="UniProtKB-ARBA"/>
</dbReference>
<dbReference type="GO" id="GO:0000297">
    <property type="term" value="F:spermine transmembrane transporter activity"/>
    <property type="evidence" value="ECO:0007669"/>
    <property type="project" value="TreeGrafter"/>
</dbReference>
<evidence type="ECO:0000256" key="6">
    <source>
        <dbReference type="SAM" id="Phobius"/>
    </source>
</evidence>
<comment type="subcellular location">
    <subcellularLocation>
        <location evidence="1">Membrane</location>
        <topology evidence="1">Multi-pass membrane protein</topology>
    </subcellularLocation>
</comment>
<dbReference type="OrthoDB" id="3936150at2759"/>
<feature type="transmembrane region" description="Helical" evidence="6">
    <location>
        <begin position="479"/>
        <end position="497"/>
    </location>
</feature>
<dbReference type="PROSITE" id="PS50850">
    <property type="entry name" value="MFS"/>
    <property type="match status" value="1"/>
</dbReference>
<dbReference type="PANTHER" id="PTHR23502:SF38">
    <property type="entry name" value="POLYAMINE TRANSPORTER 4"/>
    <property type="match status" value="1"/>
</dbReference>
<evidence type="ECO:0000256" key="2">
    <source>
        <dbReference type="ARBA" id="ARBA00022692"/>
    </source>
</evidence>
<organism evidence="8 9">
    <name type="scientific">Debaryomyces fabryi</name>
    <dbReference type="NCBI Taxonomy" id="58627"/>
    <lineage>
        <taxon>Eukaryota</taxon>
        <taxon>Fungi</taxon>
        <taxon>Dikarya</taxon>
        <taxon>Ascomycota</taxon>
        <taxon>Saccharomycotina</taxon>
        <taxon>Pichiomycetes</taxon>
        <taxon>Debaryomycetaceae</taxon>
        <taxon>Debaryomyces</taxon>
    </lineage>
</organism>
<evidence type="ECO:0000256" key="5">
    <source>
        <dbReference type="SAM" id="MobiDB-lite"/>
    </source>
</evidence>
<dbReference type="PROSITE" id="PS00216">
    <property type="entry name" value="SUGAR_TRANSPORT_1"/>
    <property type="match status" value="1"/>
</dbReference>
<feature type="domain" description="Major facilitator superfamily (MFS) profile" evidence="7">
    <location>
        <begin position="165"/>
        <end position="599"/>
    </location>
</feature>
<dbReference type="Pfam" id="PF07690">
    <property type="entry name" value="MFS_1"/>
    <property type="match status" value="1"/>
</dbReference>
<gene>
    <name evidence="8" type="ORF">AC631_00975</name>
</gene>
<feature type="transmembrane region" description="Helical" evidence="6">
    <location>
        <begin position="427"/>
        <end position="446"/>
    </location>
</feature>
<comment type="caution">
    <text evidence="8">The sequence shown here is derived from an EMBL/GenBank/DDBJ whole genome shotgun (WGS) entry which is preliminary data.</text>
</comment>
<feature type="transmembrane region" description="Helical" evidence="6">
    <location>
        <begin position="509"/>
        <end position="531"/>
    </location>
</feature>
<accession>A0A0V1Q4F0</accession>
<dbReference type="GO" id="GO:0005886">
    <property type="term" value="C:plasma membrane"/>
    <property type="evidence" value="ECO:0007669"/>
    <property type="project" value="TreeGrafter"/>
</dbReference>
<dbReference type="EMBL" id="LMYN01000011">
    <property type="protein sequence ID" value="KSA03337.1"/>
    <property type="molecule type" value="Genomic_DNA"/>
</dbReference>
<feature type="region of interest" description="Disordered" evidence="5">
    <location>
        <begin position="1"/>
        <end position="133"/>
    </location>
</feature>
<protein>
    <recommendedName>
        <fullName evidence="7">Major facilitator superfamily (MFS) profile domain-containing protein</fullName>
    </recommendedName>
</protein>
<proteinExistence type="predicted"/>
<feature type="compositionally biased region" description="Polar residues" evidence="5">
    <location>
        <begin position="66"/>
        <end position="76"/>
    </location>
</feature>